<keyword evidence="2" id="KW-1185">Reference proteome</keyword>
<dbReference type="EMBL" id="JACEEZ010001674">
    <property type="protein sequence ID" value="KAG0728917.1"/>
    <property type="molecule type" value="Genomic_DNA"/>
</dbReference>
<organism evidence="1 2">
    <name type="scientific">Chionoecetes opilio</name>
    <name type="common">Atlantic snow crab</name>
    <name type="synonym">Cancer opilio</name>
    <dbReference type="NCBI Taxonomy" id="41210"/>
    <lineage>
        <taxon>Eukaryota</taxon>
        <taxon>Metazoa</taxon>
        <taxon>Ecdysozoa</taxon>
        <taxon>Arthropoda</taxon>
        <taxon>Crustacea</taxon>
        <taxon>Multicrustacea</taxon>
        <taxon>Malacostraca</taxon>
        <taxon>Eumalacostraca</taxon>
        <taxon>Eucarida</taxon>
        <taxon>Decapoda</taxon>
        <taxon>Pleocyemata</taxon>
        <taxon>Brachyura</taxon>
        <taxon>Eubrachyura</taxon>
        <taxon>Majoidea</taxon>
        <taxon>Majidae</taxon>
        <taxon>Chionoecetes</taxon>
    </lineage>
</organism>
<reference evidence="1" key="1">
    <citation type="submission" date="2020-07" db="EMBL/GenBank/DDBJ databases">
        <title>The High-quality genome of the commercially important snow crab, Chionoecetes opilio.</title>
        <authorList>
            <person name="Jeong J.-H."/>
            <person name="Ryu S."/>
        </authorList>
    </citation>
    <scope>NUCLEOTIDE SEQUENCE</scope>
    <source>
        <strain evidence="1">MADBK_172401_WGS</strain>
        <tissue evidence="1">Digestive gland</tissue>
    </source>
</reference>
<gene>
    <name evidence="1" type="ORF">GWK47_031444</name>
</gene>
<evidence type="ECO:0000313" key="1">
    <source>
        <dbReference type="EMBL" id="KAG0728917.1"/>
    </source>
</evidence>
<dbReference type="Proteomes" id="UP000770661">
    <property type="component" value="Unassembled WGS sequence"/>
</dbReference>
<sequence>MSSFSRTLLFVKPPYRYILGNVTRHSLKIRGSVDQAAGRTTTIQAGQDHLQRAAVTIPGHEAGTRQVRPKMANISAIVEYTPLLIGRPLRRFSGMAVTRRFCPTSRPLPVPPPAHSGA</sequence>
<comment type="caution">
    <text evidence="1">The sequence shown here is derived from an EMBL/GenBank/DDBJ whole genome shotgun (WGS) entry which is preliminary data.</text>
</comment>
<name>A0A8J4YKD0_CHIOP</name>
<protein>
    <submittedName>
        <fullName evidence="1">Uncharacterized protein</fullName>
    </submittedName>
</protein>
<evidence type="ECO:0000313" key="2">
    <source>
        <dbReference type="Proteomes" id="UP000770661"/>
    </source>
</evidence>
<accession>A0A8J4YKD0</accession>
<dbReference type="AlphaFoldDB" id="A0A8J4YKD0"/>
<proteinExistence type="predicted"/>
<dbReference type="OrthoDB" id="6372761at2759"/>